<evidence type="ECO:0000256" key="2">
    <source>
        <dbReference type="ARBA" id="ARBA00022801"/>
    </source>
</evidence>
<dbReference type="PROSITE" id="PS50122">
    <property type="entry name" value="CHEB"/>
    <property type="match status" value="1"/>
</dbReference>
<evidence type="ECO:0000256" key="4">
    <source>
        <dbReference type="HAMAP-Rule" id="MF_00099"/>
    </source>
</evidence>
<evidence type="ECO:0000259" key="8">
    <source>
        <dbReference type="PROSITE" id="PS50122"/>
    </source>
</evidence>
<dbReference type="GO" id="GO:0000156">
    <property type="term" value="F:phosphorelay response regulator activity"/>
    <property type="evidence" value="ECO:0007669"/>
    <property type="project" value="InterPro"/>
</dbReference>
<dbReference type="InterPro" id="IPR011006">
    <property type="entry name" value="CheY-like_superfamily"/>
</dbReference>
<comment type="catalytic activity">
    <reaction evidence="4">
        <text>L-glutaminyl-[protein] + H2O = L-glutamyl-[protein] + NH4(+)</text>
        <dbReference type="Rhea" id="RHEA:16441"/>
        <dbReference type="Rhea" id="RHEA-COMP:10207"/>
        <dbReference type="Rhea" id="RHEA-COMP:10208"/>
        <dbReference type="ChEBI" id="CHEBI:15377"/>
        <dbReference type="ChEBI" id="CHEBI:28938"/>
        <dbReference type="ChEBI" id="CHEBI:29973"/>
        <dbReference type="ChEBI" id="CHEBI:30011"/>
        <dbReference type="EC" id="3.5.1.44"/>
    </reaction>
</comment>
<dbReference type="SUPFAM" id="SSF52738">
    <property type="entry name" value="Methylesterase CheB, C-terminal domain"/>
    <property type="match status" value="1"/>
</dbReference>
<dbReference type="CDD" id="cd17541">
    <property type="entry name" value="REC_CheB-like"/>
    <property type="match status" value="1"/>
</dbReference>
<feature type="modified residue" description="4-aspartylphosphate" evidence="4 6">
    <location>
        <position position="55"/>
    </location>
</feature>
<dbReference type="RefSeq" id="WP_254098593.1">
    <property type="nucleotide sequence ID" value="NZ_JANATA010000002.1"/>
</dbReference>
<dbReference type="AlphaFoldDB" id="A0AA41X3E3"/>
<dbReference type="InterPro" id="IPR035909">
    <property type="entry name" value="CheB_C"/>
</dbReference>
<comment type="catalytic activity">
    <reaction evidence="3 4">
        <text>[protein]-L-glutamate 5-O-methyl ester + H2O = L-glutamyl-[protein] + methanol + H(+)</text>
        <dbReference type="Rhea" id="RHEA:23236"/>
        <dbReference type="Rhea" id="RHEA-COMP:10208"/>
        <dbReference type="Rhea" id="RHEA-COMP:10311"/>
        <dbReference type="ChEBI" id="CHEBI:15377"/>
        <dbReference type="ChEBI" id="CHEBI:15378"/>
        <dbReference type="ChEBI" id="CHEBI:17790"/>
        <dbReference type="ChEBI" id="CHEBI:29973"/>
        <dbReference type="ChEBI" id="CHEBI:82795"/>
        <dbReference type="EC" id="3.1.1.61"/>
    </reaction>
</comment>
<dbReference type="HAMAP" id="MF_00099">
    <property type="entry name" value="CheB_chemtxs"/>
    <property type="match status" value="1"/>
</dbReference>
<keyword evidence="1 4" id="KW-0145">Chemotaxis</keyword>
<dbReference type="EC" id="3.5.1.44" evidence="4"/>
<dbReference type="Pfam" id="PF00072">
    <property type="entry name" value="Response_reg"/>
    <property type="match status" value="1"/>
</dbReference>
<comment type="caution">
    <text evidence="9">The sequence shown here is derived from an EMBL/GenBank/DDBJ whole genome shotgun (WGS) entry which is preliminary data.</text>
</comment>
<comment type="similarity">
    <text evidence="4">Belongs to the CheB family.</text>
</comment>
<evidence type="ECO:0000256" key="6">
    <source>
        <dbReference type="PROSITE-ProRule" id="PRU00169"/>
    </source>
</evidence>
<organism evidence="9 10">
    <name type="scientific">Opacimonas viscosa</name>
    <dbReference type="NCBI Taxonomy" id="2961944"/>
    <lineage>
        <taxon>Bacteria</taxon>
        <taxon>Pseudomonadati</taxon>
        <taxon>Pseudomonadota</taxon>
        <taxon>Gammaproteobacteria</taxon>
        <taxon>Alteromonadales</taxon>
        <taxon>Alteromonadaceae</taxon>
        <taxon>Opacimonas</taxon>
    </lineage>
</organism>
<evidence type="ECO:0000256" key="1">
    <source>
        <dbReference type="ARBA" id="ARBA00022500"/>
    </source>
</evidence>
<feature type="domain" description="Response regulatory" evidence="7">
    <location>
        <begin position="4"/>
        <end position="121"/>
    </location>
</feature>
<dbReference type="GO" id="GO:0050568">
    <property type="term" value="F:protein-glutamine glutaminase activity"/>
    <property type="evidence" value="ECO:0007669"/>
    <property type="project" value="UniProtKB-UniRule"/>
</dbReference>
<comment type="PTM">
    <text evidence="4">Phosphorylated by CheA. Phosphorylation of the N-terminal regulatory domain activates the methylesterase activity.</text>
</comment>
<gene>
    <name evidence="4" type="primary">cheB</name>
    <name evidence="9" type="ORF">NLF92_02670</name>
</gene>
<feature type="active site" evidence="4 5">
    <location>
        <position position="217"/>
    </location>
</feature>
<comment type="subcellular location">
    <subcellularLocation>
        <location evidence="4">Cytoplasm</location>
    </subcellularLocation>
</comment>
<protein>
    <recommendedName>
        <fullName evidence="4">Protein-glutamate methylesterase/protein-glutamine glutaminase</fullName>
        <ecNumber evidence="4">3.1.1.61</ecNumber>
        <ecNumber evidence="4">3.5.1.44</ecNumber>
    </recommendedName>
</protein>
<proteinExistence type="inferred from homology"/>
<sequence length="371" mass="40404">MNYTVLVVDDSIFHRRRLKEMIEEDARLKVIDAASNGKEAILKAKELSPDIITMDVEMPVLDGISAVKQIMQHQPVPILMFSSLTAEGADQTLDALDAGAVDFLLKEFDNKFNPDKDVGFKLRSKILTLVRKRHTLKRQTRDIAKLKNAPKTFIRAEKTLVTAPVAEPVKIISGVVKSGKTYKCLAIGASTGGPVALQKTLAVLPASFPYPIFLVQHMPGSFTEAFAQRLNQTSNVSVKLAKDGEKVQPGVAYLAPGGRQMLLKGTSSACTIRITDIEDDGRILYKPSVDLTFFDIAKVYGGDVLALILTGMGSDGTEACTRLKRLGATIWAQDEKSSVVYGMPGAVTKAKVAQVNIDLEHISQCIKSEMV</sequence>
<name>A0AA41X3E3_9ALTE</name>
<dbReference type="PROSITE" id="PS50110">
    <property type="entry name" value="RESPONSE_REGULATORY"/>
    <property type="match status" value="1"/>
</dbReference>
<evidence type="ECO:0000256" key="3">
    <source>
        <dbReference type="ARBA" id="ARBA00048267"/>
    </source>
</evidence>
<dbReference type="GO" id="GO:0008984">
    <property type="term" value="F:protein-glutamate methylesterase activity"/>
    <property type="evidence" value="ECO:0007669"/>
    <property type="project" value="UniProtKB-UniRule"/>
</dbReference>
<dbReference type="PIRSF" id="PIRSF000876">
    <property type="entry name" value="RR_chemtxs_CheB"/>
    <property type="match status" value="1"/>
</dbReference>
<feature type="active site" evidence="4 5">
    <location>
        <position position="315"/>
    </location>
</feature>
<dbReference type="EC" id="3.1.1.61" evidence="4"/>
<accession>A0AA41X3E3</accession>
<dbReference type="CDD" id="cd16432">
    <property type="entry name" value="CheB_Rec"/>
    <property type="match status" value="1"/>
</dbReference>
<reference evidence="9" key="1">
    <citation type="submission" date="2022-07" db="EMBL/GenBank/DDBJ databases">
        <title>Characterization of the Novel Bacterium Alteromonas immobilis LMIT006 and Alteromonas gregis LMIT007.</title>
        <authorList>
            <person name="Lin X."/>
        </authorList>
    </citation>
    <scope>NUCLEOTIDE SEQUENCE</scope>
    <source>
        <strain evidence="9">LMIT007</strain>
    </source>
</reference>
<keyword evidence="10" id="KW-1185">Reference proteome</keyword>
<dbReference type="InterPro" id="IPR001789">
    <property type="entry name" value="Sig_transdc_resp-reg_receiver"/>
</dbReference>
<dbReference type="Gene3D" id="3.40.50.2300">
    <property type="match status" value="1"/>
</dbReference>
<comment type="domain">
    <text evidence="4">Contains a C-terminal catalytic domain, and an N-terminal region which modulates catalytic activity.</text>
</comment>
<dbReference type="Pfam" id="PF01339">
    <property type="entry name" value="CheB_methylest"/>
    <property type="match status" value="1"/>
</dbReference>
<dbReference type="SUPFAM" id="SSF52172">
    <property type="entry name" value="CheY-like"/>
    <property type="match status" value="1"/>
</dbReference>
<evidence type="ECO:0000313" key="9">
    <source>
        <dbReference type="EMBL" id="MCP3427844.1"/>
    </source>
</evidence>
<dbReference type="InterPro" id="IPR008248">
    <property type="entry name" value="CheB-like"/>
</dbReference>
<evidence type="ECO:0000256" key="5">
    <source>
        <dbReference type="PROSITE-ProRule" id="PRU00050"/>
    </source>
</evidence>
<feature type="active site" evidence="4 5">
    <location>
        <position position="190"/>
    </location>
</feature>
<dbReference type="GO" id="GO:0005737">
    <property type="term" value="C:cytoplasm"/>
    <property type="evidence" value="ECO:0007669"/>
    <property type="project" value="UniProtKB-SubCell"/>
</dbReference>
<dbReference type="NCBIfam" id="NF001965">
    <property type="entry name" value="PRK00742.1"/>
    <property type="match status" value="1"/>
</dbReference>
<dbReference type="Gene3D" id="3.40.50.180">
    <property type="entry name" value="Methylesterase CheB, C-terminal domain"/>
    <property type="match status" value="1"/>
</dbReference>
<dbReference type="InterPro" id="IPR000673">
    <property type="entry name" value="Sig_transdc_resp-reg_Me-estase"/>
</dbReference>
<dbReference type="PANTHER" id="PTHR42872">
    <property type="entry name" value="PROTEIN-GLUTAMATE METHYLESTERASE/PROTEIN-GLUTAMINE GLUTAMINASE"/>
    <property type="match status" value="1"/>
</dbReference>
<dbReference type="SMART" id="SM00448">
    <property type="entry name" value="REC"/>
    <property type="match status" value="1"/>
</dbReference>
<feature type="domain" description="CheB-type methylesterase" evidence="8">
    <location>
        <begin position="178"/>
        <end position="371"/>
    </location>
</feature>
<keyword evidence="4 6" id="KW-0597">Phosphoprotein</keyword>
<evidence type="ECO:0000259" key="7">
    <source>
        <dbReference type="PROSITE" id="PS50110"/>
    </source>
</evidence>
<dbReference type="GO" id="GO:0006935">
    <property type="term" value="P:chemotaxis"/>
    <property type="evidence" value="ECO:0007669"/>
    <property type="project" value="UniProtKB-UniRule"/>
</dbReference>
<evidence type="ECO:0000313" key="10">
    <source>
        <dbReference type="Proteomes" id="UP001165413"/>
    </source>
</evidence>
<keyword evidence="4" id="KW-0963">Cytoplasm</keyword>
<comment type="function">
    <text evidence="4">Involved in chemotaxis. Part of a chemotaxis signal transduction system that modulates chemotaxis in response to various stimuli. Catalyzes the demethylation of specific methylglutamate residues introduced into the chemoreceptors (methyl-accepting chemotaxis proteins or MCP) by CheR. Also mediates the irreversible deamidation of specific glutamine residues to glutamic acid.</text>
</comment>
<dbReference type="PANTHER" id="PTHR42872:SF3">
    <property type="entry name" value="PROTEIN-GLUTAMATE METHYLESTERASE_PROTEIN-GLUTAMINE GLUTAMINASE 1"/>
    <property type="match status" value="1"/>
</dbReference>
<dbReference type="EMBL" id="JANATA010000002">
    <property type="protein sequence ID" value="MCP3427844.1"/>
    <property type="molecule type" value="Genomic_DNA"/>
</dbReference>
<dbReference type="Proteomes" id="UP001165413">
    <property type="component" value="Unassembled WGS sequence"/>
</dbReference>
<keyword evidence="2 4" id="KW-0378">Hydrolase</keyword>